<feature type="compositionally biased region" description="Low complexity" evidence="1">
    <location>
        <begin position="268"/>
        <end position="284"/>
    </location>
</feature>
<feature type="region of interest" description="Disordered" evidence="1">
    <location>
        <begin position="168"/>
        <end position="198"/>
    </location>
</feature>
<dbReference type="RefSeq" id="WP_253739420.1">
    <property type="nucleotide sequence ID" value="NZ_BAABKA010000109.1"/>
</dbReference>
<feature type="compositionally biased region" description="Low complexity" evidence="1">
    <location>
        <begin position="179"/>
        <end position="190"/>
    </location>
</feature>
<evidence type="ECO:0000313" key="2">
    <source>
        <dbReference type="EMBL" id="MCP2353043.1"/>
    </source>
</evidence>
<gene>
    <name evidence="2" type="ORF">HD597_000063</name>
</gene>
<dbReference type="Proteomes" id="UP001139648">
    <property type="component" value="Unassembled WGS sequence"/>
</dbReference>
<dbReference type="AlphaFoldDB" id="A0A9X2GE61"/>
<feature type="compositionally biased region" description="Low complexity" evidence="1">
    <location>
        <begin position="242"/>
        <end position="255"/>
    </location>
</feature>
<sequence length="577" mass="60280">MKPLLGSMTRRERRFAVAGVIITLTLLLPLVAAAEPGLIPGSGPTPGTASATEQPADVERGDSCHDTLPADTPSYVVCRWLNPPQDAAAAAQFWLAEDGANLERAQPLPPEFIRCNQKSDLAKTGTCKGGETLCQQQPTGWYRCTDQVTRKVTYEGYVNGAWVVRSTPPSTAPSPTAPSPTATSTAATPSTAPPRSPAQTIDATAVLPAPASLATSSAPASTPAGTEPSTTGQNEPPPDGNPATAAPTLTSTTAPPDTPTAEPPPTATPSSSKPAPAQDSTAAQAIAAAAASRLRLRIWVESDLADDYLAGDRPYTTALQDLVAAAQQPGVTGVKFADNLGYTGFTTAADVTRFLTRAGQDLRAALPGKHLAIGVVVPELGCGAAKTCIRAMRAKAPLATKEHITRYLTLRAVDRVEISTGLFGRTYAQYQVPDAKTGKPTAITPALAARAQWMSVRALEWDTLAQVRGREYGLAHAGGTSPWDNKQATAQIDARIGTALALGVPTITLWGHKAVDGTQTYRLLDAGLAPNALWTTLTSQRLRGRLAVIVDPASTERSITADLTELAKAVSEVFILL</sequence>
<dbReference type="EMBL" id="JAMZEB010000001">
    <property type="protein sequence ID" value="MCP2353043.1"/>
    <property type="molecule type" value="Genomic_DNA"/>
</dbReference>
<keyword evidence="3" id="KW-1185">Reference proteome</keyword>
<organism evidence="2 3">
    <name type="scientific">Nonomuraea thailandensis</name>
    <dbReference type="NCBI Taxonomy" id="1188745"/>
    <lineage>
        <taxon>Bacteria</taxon>
        <taxon>Bacillati</taxon>
        <taxon>Actinomycetota</taxon>
        <taxon>Actinomycetes</taxon>
        <taxon>Streptosporangiales</taxon>
        <taxon>Streptosporangiaceae</taxon>
        <taxon>Nonomuraea</taxon>
    </lineage>
</organism>
<feature type="compositionally biased region" description="Pro residues" evidence="1">
    <location>
        <begin position="256"/>
        <end position="267"/>
    </location>
</feature>
<protein>
    <submittedName>
        <fullName evidence="2">Uncharacterized protein</fullName>
    </submittedName>
</protein>
<evidence type="ECO:0000256" key="1">
    <source>
        <dbReference type="SAM" id="MobiDB-lite"/>
    </source>
</evidence>
<evidence type="ECO:0000313" key="3">
    <source>
        <dbReference type="Proteomes" id="UP001139648"/>
    </source>
</evidence>
<name>A0A9X2GE61_9ACTN</name>
<comment type="caution">
    <text evidence="2">The sequence shown here is derived from an EMBL/GenBank/DDBJ whole genome shotgun (WGS) entry which is preliminary data.</text>
</comment>
<feature type="compositionally biased region" description="Low complexity" evidence="1">
    <location>
        <begin position="211"/>
        <end position="231"/>
    </location>
</feature>
<feature type="region of interest" description="Disordered" evidence="1">
    <location>
        <begin position="39"/>
        <end position="61"/>
    </location>
</feature>
<feature type="region of interest" description="Disordered" evidence="1">
    <location>
        <begin position="211"/>
        <end position="284"/>
    </location>
</feature>
<proteinExistence type="predicted"/>
<accession>A0A9X2GE61</accession>
<reference evidence="2" key="1">
    <citation type="submission" date="2022-06" db="EMBL/GenBank/DDBJ databases">
        <title>Sequencing the genomes of 1000 actinobacteria strains.</title>
        <authorList>
            <person name="Klenk H.-P."/>
        </authorList>
    </citation>
    <scope>NUCLEOTIDE SEQUENCE</scope>
    <source>
        <strain evidence="2">DSM 46694</strain>
    </source>
</reference>